<keyword evidence="3" id="KW-1133">Transmembrane helix</keyword>
<evidence type="ECO:0000259" key="4">
    <source>
        <dbReference type="PROSITE" id="PS50089"/>
    </source>
</evidence>
<dbReference type="GO" id="GO:0031624">
    <property type="term" value="F:ubiquitin conjugating enzyme binding"/>
    <property type="evidence" value="ECO:0007669"/>
    <property type="project" value="TreeGrafter"/>
</dbReference>
<dbReference type="GO" id="GO:0016567">
    <property type="term" value="P:protein ubiquitination"/>
    <property type="evidence" value="ECO:0007669"/>
    <property type="project" value="InterPro"/>
</dbReference>
<dbReference type="Proteomes" id="UP000655225">
    <property type="component" value="Unassembled WGS sequence"/>
</dbReference>
<keyword evidence="1" id="KW-0862">Zinc</keyword>
<evidence type="ECO:0000256" key="1">
    <source>
        <dbReference type="PROSITE-ProRule" id="PRU00175"/>
    </source>
</evidence>
<dbReference type="AlphaFoldDB" id="A0A835D3T3"/>
<dbReference type="GO" id="GO:0008270">
    <property type="term" value="F:zinc ion binding"/>
    <property type="evidence" value="ECO:0007669"/>
    <property type="project" value="UniProtKB-KW"/>
</dbReference>
<dbReference type="PANTHER" id="PTHR46400">
    <property type="entry name" value="RING/U-BOX SUPERFAMILY PROTEIN"/>
    <property type="match status" value="1"/>
</dbReference>
<organism evidence="5 6">
    <name type="scientific">Tetracentron sinense</name>
    <name type="common">Spur-leaf</name>
    <dbReference type="NCBI Taxonomy" id="13715"/>
    <lineage>
        <taxon>Eukaryota</taxon>
        <taxon>Viridiplantae</taxon>
        <taxon>Streptophyta</taxon>
        <taxon>Embryophyta</taxon>
        <taxon>Tracheophyta</taxon>
        <taxon>Spermatophyta</taxon>
        <taxon>Magnoliopsida</taxon>
        <taxon>Trochodendrales</taxon>
        <taxon>Trochodendraceae</taxon>
        <taxon>Tetracentron</taxon>
    </lineage>
</organism>
<name>A0A835D3T3_TETSI</name>
<feature type="domain" description="RING-type" evidence="4">
    <location>
        <begin position="207"/>
        <end position="244"/>
    </location>
</feature>
<dbReference type="InterPro" id="IPR033276">
    <property type="entry name" value="BB"/>
</dbReference>
<keyword evidence="3" id="KW-0812">Transmembrane</keyword>
<dbReference type="Gene3D" id="3.30.40.10">
    <property type="entry name" value="Zinc/RING finger domain, C3HC4 (zinc finger)"/>
    <property type="match status" value="1"/>
</dbReference>
<evidence type="ECO:0000313" key="6">
    <source>
        <dbReference type="Proteomes" id="UP000655225"/>
    </source>
</evidence>
<sequence>MKDIFETRGTQLVEENFEGSYLEHGGVSVEQFLLDQEILYQSLQTNSGNNRAKASASTDSNLHRNQSGGERLVPKKEGESSQTRDIQTQLALDETLARSLQELENQFVDTSLSETTQTTAGVVEYCLCIGSFEANDVTREVNTVETSAPTVRQDNVDPDNMTYEALQSLGESIGTESKGLSEKLISYLPSIKYKSSRSSSKDKHEECVICYMAYKNQDKLTTLPCQHQYHSKCITTWLKLHKVCHFANIIIIVVFVFLSSLILAYHCRYMLQGMPAVQCGSIWVMILRDACIAGNGADVYMDWIWNIKKVDKILYFPTLFEGKWT</sequence>
<protein>
    <recommendedName>
        <fullName evidence="4">RING-type domain-containing protein</fullName>
    </recommendedName>
</protein>
<proteinExistence type="predicted"/>
<dbReference type="Pfam" id="PF13639">
    <property type="entry name" value="zf-RING_2"/>
    <property type="match status" value="1"/>
</dbReference>
<evidence type="ECO:0000313" key="5">
    <source>
        <dbReference type="EMBL" id="KAF8379393.1"/>
    </source>
</evidence>
<dbReference type="GO" id="GO:0046621">
    <property type="term" value="P:negative regulation of organ growth"/>
    <property type="evidence" value="ECO:0007669"/>
    <property type="project" value="InterPro"/>
</dbReference>
<dbReference type="InterPro" id="IPR001841">
    <property type="entry name" value="Znf_RING"/>
</dbReference>
<dbReference type="PROSITE" id="PS50089">
    <property type="entry name" value="ZF_RING_2"/>
    <property type="match status" value="1"/>
</dbReference>
<keyword evidence="6" id="KW-1185">Reference proteome</keyword>
<comment type="caution">
    <text evidence="5">The sequence shown here is derived from an EMBL/GenBank/DDBJ whole genome shotgun (WGS) entry which is preliminary data.</text>
</comment>
<dbReference type="SMART" id="SM00184">
    <property type="entry name" value="RING"/>
    <property type="match status" value="1"/>
</dbReference>
<evidence type="ECO:0000256" key="3">
    <source>
        <dbReference type="SAM" id="Phobius"/>
    </source>
</evidence>
<gene>
    <name evidence="5" type="ORF">HHK36_028827</name>
</gene>
<evidence type="ECO:0000256" key="2">
    <source>
        <dbReference type="SAM" id="MobiDB-lite"/>
    </source>
</evidence>
<keyword evidence="1" id="KW-0479">Metal-binding</keyword>
<reference evidence="5 6" key="1">
    <citation type="submission" date="2020-04" db="EMBL/GenBank/DDBJ databases">
        <title>Plant Genome Project.</title>
        <authorList>
            <person name="Zhang R.-G."/>
        </authorList>
    </citation>
    <scope>NUCLEOTIDE SEQUENCE [LARGE SCALE GENOMIC DNA]</scope>
    <source>
        <strain evidence="5">YNK0</strain>
        <tissue evidence="5">Leaf</tissue>
    </source>
</reference>
<feature type="compositionally biased region" description="Polar residues" evidence="2">
    <location>
        <begin position="46"/>
        <end position="68"/>
    </location>
</feature>
<keyword evidence="3" id="KW-0472">Membrane</keyword>
<keyword evidence="1" id="KW-0863">Zinc-finger</keyword>
<feature type="region of interest" description="Disordered" evidence="2">
    <location>
        <begin position="46"/>
        <end position="86"/>
    </location>
</feature>
<dbReference type="OrthoDB" id="8062037at2759"/>
<dbReference type="InterPro" id="IPR013083">
    <property type="entry name" value="Znf_RING/FYVE/PHD"/>
</dbReference>
<feature type="transmembrane region" description="Helical" evidence="3">
    <location>
        <begin position="246"/>
        <end position="265"/>
    </location>
</feature>
<dbReference type="GO" id="GO:0004842">
    <property type="term" value="F:ubiquitin-protein transferase activity"/>
    <property type="evidence" value="ECO:0007669"/>
    <property type="project" value="InterPro"/>
</dbReference>
<dbReference type="PANTHER" id="PTHR46400:SF11">
    <property type="entry name" value="OS04G0571200 PROTEIN"/>
    <property type="match status" value="1"/>
</dbReference>
<dbReference type="SUPFAM" id="SSF57850">
    <property type="entry name" value="RING/U-box"/>
    <property type="match status" value="1"/>
</dbReference>
<dbReference type="FunFam" id="3.30.40.10:FF:000226">
    <property type="entry name" value="E3 ubiquitin ligase BIG BROTHER"/>
    <property type="match status" value="1"/>
</dbReference>
<dbReference type="EMBL" id="JABCRI010000022">
    <property type="protein sequence ID" value="KAF8379393.1"/>
    <property type="molecule type" value="Genomic_DNA"/>
</dbReference>
<accession>A0A835D3T3</accession>
<dbReference type="OMA" id="CHFANII"/>